<gene>
    <name evidence="2" type="ORF">TWF481_000146</name>
</gene>
<dbReference type="Proteomes" id="UP001370758">
    <property type="component" value="Unassembled WGS sequence"/>
</dbReference>
<dbReference type="InterPro" id="IPR001810">
    <property type="entry name" value="F-box_dom"/>
</dbReference>
<evidence type="ECO:0000313" key="2">
    <source>
        <dbReference type="EMBL" id="KAK6511225.1"/>
    </source>
</evidence>
<proteinExistence type="predicted"/>
<keyword evidence="3" id="KW-1185">Reference proteome</keyword>
<sequence length="490" mass="55077">MIIFYGFGSTNLRTTLQPGLTSPSARMGLLPDLARFRRKPCITTSPLASLPTEIILQIVESDVLTPWDRVCFAATCGRFKSIVYPCLYRRFDWVMPFHASCVMGLSGGFGMLLEILLEPVVSGISMMFGLWPPADGHLNSFRRRAGFVREMSVLGGYQYYKDMDVITRYYGVMDDGDPFISLFEPFQNLRSIEFDERAAVSWTGYLRVVASILVSKPALEELTLRHRLAAQPDVICGVPADMTDVERILSKGVVSKLRSLTVILGRKFEATEMGYEYFHQLVGVFEHATDEVTAFKLFASYSKLDETDPILLDGVRGKNGVISPVKKWSLPKLQEVEIHAHNFPGTGAIQSIDQVGLGSARELKVACDIMNTDFEALSENLSSFENIEELSIWDPQYLDAREYTQEELLPICEKFGVLKRGLERLNSVHWDLGYQKSTMRCSIEYPPDGRISEPAVSFARSIGRASLEKIIPSLPEPVRYIKRGYIATRA</sequence>
<name>A0AAV9WNC2_9PEZI</name>
<dbReference type="AlphaFoldDB" id="A0AAV9WNC2"/>
<accession>A0AAV9WNC2</accession>
<reference evidence="2 3" key="1">
    <citation type="submission" date="2023-08" db="EMBL/GenBank/DDBJ databases">
        <authorList>
            <person name="Palmer J.M."/>
        </authorList>
    </citation>
    <scope>NUCLEOTIDE SEQUENCE [LARGE SCALE GENOMIC DNA]</scope>
    <source>
        <strain evidence="2 3">TWF481</strain>
    </source>
</reference>
<dbReference type="SUPFAM" id="SSF81383">
    <property type="entry name" value="F-box domain"/>
    <property type="match status" value="1"/>
</dbReference>
<dbReference type="InterPro" id="IPR036047">
    <property type="entry name" value="F-box-like_dom_sf"/>
</dbReference>
<dbReference type="EMBL" id="JAVHJL010000001">
    <property type="protein sequence ID" value="KAK6511225.1"/>
    <property type="molecule type" value="Genomic_DNA"/>
</dbReference>
<feature type="domain" description="F-box" evidence="1">
    <location>
        <begin position="48"/>
        <end position="91"/>
    </location>
</feature>
<protein>
    <recommendedName>
        <fullName evidence="1">F-box domain-containing protein</fullName>
    </recommendedName>
</protein>
<evidence type="ECO:0000313" key="3">
    <source>
        <dbReference type="Proteomes" id="UP001370758"/>
    </source>
</evidence>
<comment type="caution">
    <text evidence="2">The sequence shown here is derived from an EMBL/GenBank/DDBJ whole genome shotgun (WGS) entry which is preliminary data.</text>
</comment>
<evidence type="ECO:0000259" key="1">
    <source>
        <dbReference type="Pfam" id="PF12937"/>
    </source>
</evidence>
<dbReference type="Pfam" id="PF12937">
    <property type="entry name" value="F-box-like"/>
    <property type="match status" value="1"/>
</dbReference>
<organism evidence="2 3">
    <name type="scientific">Arthrobotrys musiformis</name>
    <dbReference type="NCBI Taxonomy" id="47236"/>
    <lineage>
        <taxon>Eukaryota</taxon>
        <taxon>Fungi</taxon>
        <taxon>Dikarya</taxon>
        <taxon>Ascomycota</taxon>
        <taxon>Pezizomycotina</taxon>
        <taxon>Orbiliomycetes</taxon>
        <taxon>Orbiliales</taxon>
        <taxon>Orbiliaceae</taxon>
        <taxon>Arthrobotrys</taxon>
    </lineage>
</organism>